<organism evidence="8 9">
    <name type="scientific">Bradyrhizobium denitrificans</name>
    <dbReference type="NCBI Taxonomy" id="2734912"/>
    <lineage>
        <taxon>Bacteria</taxon>
        <taxon>Pseudomonadati</taxon>
        <taxon>Pseudomonadota</taxon>
        <taxon>Alphaproteobacteria</taxon>
        <taxon>Hyphomicrobiales</taxon>
        <taxon>Nitrobacteraceae</taxon>
        <taxon>Bradyrhizobium</taxon>
    </lineage>
</organism>
<comment type="similarity">
    <text evidence="1 4 6">Belongs to the GrpE family.</text>
</comment>
<keyword evidence="3 4" id="KW-0143">Chaperone</keyword>
<gene>
    <name evidence="4 8" type="primary">grpE</name>
    <name evidence="8" type="ORF">JQ619_33030</name>
</gene>
<feature type="region of interest" description="Disordered" evidence="7">
    <location>
        <begin position="1"/>
        <end position="38"/>
    </location>
</feature>
<evidence type="ECO:0000256" key="7">
    <source>
        <dbReference type="SAM" id="MobiDB-lite"/>
    </source>
</evidence>
<evidence type="ECO:0000256" key="6">
    <source>
        <dbReference type="RuleBase" id="RU004478"/>
    </source>
</evidence>
<sequence>MTDPDLHKNDPENPAQASEPVVSKPYIMPDDPETGSAEALAKEAADARDKMLRTLAEMENLRKRTAREVADARIYGITGFARDVLDIADNLQRALDAVPAETRANADPGLKALIEGVELTERSLLNTLEKNGVKKFDPTGQKFDPNFQQAMYEVPDASVPSGTVVQVVQAGFMIGERVLRPALVGVSKGGAKPAPAANNDQPNNAA</sequence>
<evidence type="ECO:0000313" key="9">
    <source>
        <dbReference type="Proteomes" id="UP001314635"/>
    </source>
</evidence>
<dbReference type="Gene3D" id="3.90.20.20">
    <property type="match status" value="1"/>
</dbReference>
<dbReference type="RefSeq" id="WP_011942705.1">
    <property type="nucleotide sequence ID" value="NZ_JABFDP010000041.1"/>
</dbReference>
<evidence type="ECO:0000313" key="8">
    <source>
        <dbReference type="EMBL" id="MBR1140589.1"/>
    </source>
</evidence>
<dbReference type="PANTHER" id="PTHR21237">
    <property type="entry name" value="GRPE PROTEIN"/>
    <property type="match status" value="1"/>
</dbReference>
<dbReference type="PRINTS" id="PR00773">
    <property type="entry name" value="GRPEPROTEIN"/>
</dbReference>
<protein>
    <recommendedName>
        <fullName evidence="4 5">Protein GrpE</fullName>
    </recommendedName>
    <alternativeName>
        <fullName evidence="4">HSP-70 cofactor</fullName>
    </alternativeName>
</protein>
<comment type="subcellular location">
    <subcellularLocation>
        <location evidence="4">Cytoplasm</location>
    </subcellularLocation>
</comment>
<comment type="caution">
    <text evidence="8">The sequence shown here is derived from an EMBL/GenBank/DDBJ whole genome shotgun (WGS) entry which is preliminary data.</text>
</comment>
<dbReference type="Pfam" id="PF01025">
    <property type="entry name" value="GrpE"/>
    <property type="match status" value="1"/>
</dbReference>
<dbReference type="HAMAP" id="MF_01151">
    <property type="entry name" value="GrpE"/>
    <property type="match status" value="1"/>
</dbReference>
<evidence type="ECO:0000256" key="5">
    <source>
        <dbReference type="RuleBase" id="RU000639"/>
    </source>
</evidence>
<keyword evidence="9" id="KW-1185">Reference proteome</keyword>
<dbReference type="NCBIfam" id="NF010739">
    <property type="entry name" value="PRK14141.1"/>
    <property type="match status" value="1"/>
</dbReference>
<evidence type="ECO:0000256" key="1">
    <source>
        <dbReference type="ARBA" id="ARBA00009054"/>
    </source>
</evidence>
<dbReference type="Proteomes" id="UP001314635">
    <property type="component" value="Unassembled WGS sequence"/>
</dbReference>
<reference evidence="9" key="1">
    <citation type="journal article" date="2021" name="ISME J.">
        <title>Evolutionary origin and ecological implication of a unique nif island in free-living Bradyrhizobium lineages.</title>
        <authorList>
            <person name="Tao J."/>
        </authorList>
    </citation>
    <scope>NUCLEOTIDE SEQUENCE [LARGE SCALE GENOMIC DNA]</scope>
    <source>
        <strain evidence="9">SZCCT0094</strain>
    </source>
</reference>
<comment type="function">
    <text evidence="4 5">Participates actively in the response to hyperosmotic and heat shock by preventing the aggregation of stress-denatured proteins, in association with DnaK and GrpE. It is the nucleotide exchange factor for DnaK and may function as a thermosensor. Unfolded proteins bind initially to DnaJ; upon interaction with the DnaJ-bound protein, DnaK hydrolyzes its bound ATP, resulting in the formation of a stable complex. GrpE releases ADP from DnaK; ATP binding to DnaK triggers the release of the substrate protein, thus completing the reaction cycle. Several rounds of ATP-dependent interactions between DnaJ, DnaK and GrpE are required for fully efficient folding.</text>
</comment>
<keyword evidence="4" id="KW-0963">Cytoplasm</keyword>
<dbReference type="InterPro" id="IPR013805">
    <property type="entry name" value="GrpE_CC"/>
</dbReference>
<dbReference type="PANTHER" id="PTHR21237:SF23">
    <property type="entry name" value="GRPE PROTEIN HOMOLOG, MITOCHONDRIAL"/>
    <property type="match status" value="1"/>
</dbReference>
<dbReference type="Gene3D" id="2.30.22.10">
    <property type="entry name" value="Head domain of nucleotide exchange factor GrpE"/>
    <property type="match status" value="1"/>
</dbReference>
<keyword evidence="2 4" id="KW-0346">Stress response</keyword>
<name>A0ABS5GHU2_9BRAD</name>
<feature type="compositionally biased region" description="Basic and acidic residues" evidence="7">
    <location>
        <begin position="1"/>
        <end position="11"/>
    </location>
</feature>
<dbReference type="InterPro" id="IPR000740">
    <property type="entry name" value="GrpE"/>
</dbReference>
<accession>A0ABS5GHU2</accession>
<dbReference type="SUPFAM" id="SSF58014">
    <property type="entry name" value="Coiled-coil domain of nucleotide exchange factor GrpE"/>
    <property type="match status" value="1"/>
</dbReference>
<evidence type="ECO:0000256" key="3">
    <source>
        <dbReference type="ARBA" id="ARBA00023186"/>
    </source>
</evidence>
<dbReference type="InterPro" id="IPR009012">
    <property type="entry name" value="GrpE_head"/>
</dbReference>
<dbReference type="EMBL" id="JAFCLK010000043">
    <property type="protein sequence ID" value="MBR1140589.1"/>
    <property type="molecule type" value="Genomic_DNA"/>
</dbReference>
<dbReference type="SUPFAM" id="SSF51064">
    <property type="entry name" value="Head domain of nucleotide exchange factor GrpE"/>
    <property type="match status" value="1"/>
</dbReference>
<evidence type="ECO:0000256" key="4">
    <source>
        <dbReference type="HAMAP-Rule" id="MF_01151"/>
    </source>
</evidence>
<dbReference type="CDD" id="cd00446">
    <property type="entry name" value="GrpE"/>
    <property type="match status" value="1"/>
</dbReference>
<dbReference type="PROSITE" id="PS01071">
    <property type="entry name" value="GRPE"/>
    <property type="match status" value="1"/>
</dbReference>
<proteinExistence type="inferred from homology"/>
<comment type="subunit">
    <text evidence="4">Homodimer.</text>
</comment>
<evidence type="ECO:0000256" key="2">
    <source>
        <dbReference type="ARBA" id="ARBA00023016"/>
    </source>
</evidence>